<dbReference type="Gene3D" id="3.30.930.10">
    <property type="entry name" value="Bira Bifunctional Protein, Domain 2"/>
    <property type="match status" value="1"/>
</dbReference>
<dbReference type="InterPro" id="IPR045864">
    <property type="entry name" value="aa-tRNA-synth_II/BPL/LPL"/>
</dbReference>
<sequence length="428" mass="46017">MSPKVVPARGMRDIPPASFRRRQRVLDLIRGAYEDHGFAQIETPAVEPIERMRSGQGGDNESMLYEIQRRGLDPEAPVLPRDAVDSALRYDLTVPLTRFYASNRAELPEVFRAFQTGPVWRAERPQKGRYRQFVQCDIDIIGEPGILAEVELVTATLDALGRLGLLDGASVRVNDRRILTDLLGRAGVPAELQARTLITVDKLDKIGMDGVRSELAEAVGLEPGVVDALTGTLESIGTETPLAEMAGGKAEQAGISLYDLGVVAQAVTEAFPQARLVFDPTLVRGMGYYTGPIFEVSHAGSGSSVAGGGRYDGVVGKWLGRDVPACGFSIGFERIVDLVELPEDESPRVALLCPAGADPLEVARAKRDVTRALRDKALAGGVEARKAAVAIPVTLPRKPSGAFFARLGEAGYTHSIRLGQGLEELKAL</sequence>
<gene>
    <name evidence="5" type="ORF">J2S35_001139</name>
</gene>
<evidence type="ECO:0000256" key="1">
    <source>
        <dbReference type="ARBA" id="ARBA00008226"/>
    </source>
</evidence>
<keyword evidence="6" id="KW-1185">Reference proteome</keyword>
<dbReference type="EMBL" id="JAVDUI010000001">
    <property type="protein sequence ID" value="MDR6892199.1"/>
    <property type="molecule type" value="Genomic_DNA"/>
</dbReference>
<dbReference type="InterPro" id="IPR041715">
    <property type="entry name" value="HisRS-like_core"/>
</dbReference>
<comment type="caution">
    <text evidence="5">The sequence shown here is derived from an EMBL/GenBank/DDBJ whole genome shotgun (WGS) entry which is preliminary data.</text>
</comment>
<feature type="binding site" evidence="3">
    <location>
        <position position="284"/>
    </location>
    <ligand>
        <name>L-histidine</name>
        <dbReference type="ChEBI" id="CHEBI:57595"/>
    </ligand>
</feature>
<comment type="similarity">
    <text evidence="1">Belongs to the class-II aminoacyl-tRNA synthetase family.</text>
</comment>
<dbReference type="PANTHER" id="PTHR11476">
    <property type="entry name" value="HISTIDYL-TRNA SYNTHETASE"/>
    <property type="match status" value="1"/>
</dbReference>
<dbReference type="GO" id="GO:0005737">
    <property type="term" value="C:cytoplasm"/>
    <property type="evidence" value="ECO:0007669"/>
    <property type="project" value="InterPro"/>
</dbReference>
<dbReference type="Proteomes" id="UP001247307">
    <property type="component" value="Unassembled WGS sequence"/>
</dbReference>
<dbReference type="InterPro" id="IPR006195">
    <property type="entry name" value="aa-tRNA-synth_II"/>
</dbReference>
<protein>
    <recommendedName>
        <fullName evidence="2">Histidyl-tRNA synthetase</fullName>
    </recommendedName>
</protein>
<reference evidence="5" key="1">
    <citation type="submission" date="2023-07" db="EMBL/GenBank/DDBJ databases">
        <title>Sequencing the genomes of 1000 actinobacteria strains.</title>
        <authorList>
            <person name="Klenk H.-P."/>
        </authorList>
    </citation>
    <scope>NUCLEOTIDE SEQUENCE</scope>
    <source>
        <strain evidence="5">DSM 13988</strain>
    </source>
</reference>
<evidence type="ECO:0000313" key="6">
    <source>
        <dbReference type="Proteomes" id="UP001247307"/>
    </source>
</evidence>
<organism evidence="5 6">
    <name type="scientific">Falsarthrobacter nasiphocae</name>
    <dbReference type="NCBI Taxonomy" id="189863"/>
    <lineage>
        <taxon>Bacteria</taxon>
        <taxon>Bacillati</taxon>
        <taxon>Actinomycetota</taxon>
        <taxon>Actinomycetes</taxon>
        <taxon>Micrococcales</taxon>
        <taxon>Micrococcaceae</taxon>
        <taxon>Falsarthrobacter</taxon>
    </lineage>
</organism>
<feature type="binding site" evidence="3">
    <location>
        <begin position="91"/>
        <end position="93"/>
    </location>
    <ligand>
        <name>L-histidine</name>
        <dbReference type="ChEBI" id="CHEBI:57595"/>
    </ligand>
</feature>
<dbReference type="RefSeq" id="WP_309850858.1">
    <property type="nucleotide sequence ID" value="NZ_BAAAIU010000005.1"/>
</dbReference>
<dbReference type="CDD" id="cd00773">
    <property type="entry name" value="HisRS-like_core"/>
    <property type="match status" value="1"/>
</dbReference>
<dbReference type="AlphaFoldDB" id="A0AAE3YF13"/>
<accession>A0AAE3YF13</accession>
<feature type="binding site" evidence="3">
    <location>
        <position position="135"/>
    </location>
    <ligand>
        <name>L-histidine</name>
        <dbReference type="ChEBI" id="CHEBI:57595"/>
    </ligand>
</feature>
<feature type="binding site" evidence="3">
    <location>
        <position position="139"/>
    </location>
    <ligand>
        <name>L-histidine</name>
        <dbReference type="ChEBI" id="CHEBI:57595"/>
    </ligand>
</feature>
<dbReference type="SUPFAM" id="SSF55681">
    <property type="entry name" value="Class II aaRS and biotin synthetases"/>
    <property type="match status" value="1"/>
</dbReference>
<name>A0AAE3YF13_9MICC</name>
<evidence type="ECO:0000256" key="3">
    <source>
        <dbReference type="PIRSR" id="PIRSR001549-1"/>
    </source>
</evidence>
<dbReference type="InterPro" id="IPR004516">
    <property type="entry name" value="HisRS/HisZ"/>
</dbReference>
<dbReference type="PIRSF" id="PIRSF001549">
    <property type="entry name" value="His-tRNA_synth"/>
    <property type="match status" value="1"/>
</dbReference>
<feature type="binding site" evidence="3">
    <location>
        <position position="121"/>
    </location>
    <ligand>
        <name>L-histidine</name>
        <dbReference type="ChEBI" id="CHEBI:57595"/>
    </ligand>
</feature>
<proteinExistence type="inferred from homology"/>
<keyword evidence="5" id="KW-0436">Ligase</keyword>
<evidence type="ECO:0000313" key="5">
    <source>
        <dbReference type="EMBL" id="MDR6892199.1"/>
    </source>
</evidence>
<dbReference type="PROSITE" id="PS50862">
    <property type="entry name" value="AA_TRNA_LIGASE_II"/>
    <property type="match status" value="1"/>
</dbReference>
<dbReference type="PANTHER" id="PTHR11476:SF7">
    <property type="entry name" value="HISTIDINE--TRNA LIGASE"/>
    <property type="match status" value="1"/>
</dbReference>
<feature type="domain" description="Aminoacyl-transfer RNA synthetases class-II family profile" evidence="4">
    <location>
        <begin position="1"/>
        <end position="354"/>
    </location>
</feature>
<evidence type="ECO:0000256" key="2">
    <source>
        <dbReference type="ARBA" id="ARBA00030619"/>
    </source>
</evidence>
<evidence type="ECO:0000259" key="4">
    <source>
        <dbReference type="PROSITE" id="PS50862"/>
    </source>
</evidence>
<dbReference type="GO" id="GO:0016874">
    <property type="term" value="F:ligase activity"/>
    <property type="evidence" value="ECO:0007669"/>
    <property type="project" value="UniProtKB-KW"/>
</dbReference>
<dbReference type="Pfam" id="PF13393">
    <property type="entry name" value="tRNA-synt_His"/>
    <property type="match status" value="1"/>
</dbReference>
<feature type="binding site" evidence="3">
    <location>
        <begin position="288"/>
        <end position="289"/>
    </location>
    <ligand>
        <name>L-histidine</name>
        <dbReference type="ChEBI" id="CHEBI:57595"/>
    </ligand>
</feature>